<dbReference type="EnsemblPlants" id="ORUFI05G19850.1">
    <property type="protein sequence ID" value="ORUFI05G19850.1"/>
    <property type="gene ID" value="ORUFI05G19850"/>
</dbReference>
<dbReference type="Proteomes" id="UP000008022">
    <property type="component" value="Unassembled WGS sequence"/>
</dbReference>
<dbReference type="OMA" id="AXEALAF"/>
<feature type="compositionally biased region" description="Basic and acidic residues" evidence="1">
    <location>
        <begin position="42"/>
        <end position="58"/>
    </location>
</feature>
<dbReference type="Gramene" id="ORUFI05G19850.1">
    <property type="protein sequence ID" value="ORUFI05G19850.1"/>
    <property type="gene ID" value="ORUFI05G19850"/>
</dbReference>
<sequence>MAESGRRARRGRVWQERGVAAKGVALEAEGVLAGAEGGVGGRVHDGDARDGAAQEGRGRRSSLSPLLLFRFPILSSAATVVGLRRRRRRSGQRRRRRRRWFGQLHVHEAGRQVMKTPPLKHSARAQPILVKLSLTMKTKWPHLWKSTPAVQLPVSLSYKCSSYKCRLGNLCLRRRTPRQLRQAPPPLPATRAISASAAGLPDELRLCRRSSESVCLLRYQPSERVCETERERIGLMKGYDR</sequence>
<protein>
    <submittedName>
        <fullName evidence="2">Uncharacterized protein</fullName>
    </submittedName>
</protein>
<reference evidence="3" key="1">
    <citation type="submission" date="2013-06" db="EMBL/GenBank/DDBJ databases">
        <authorList>
            <person name="Zhao Q."/>
        </authorList>
    </citation>
    <scope>NUCLEOTIDE SEQUENCE</scope>
    <source>
        <strain evidence="3">cv. W1943</strain>
    </source>
</reference>
<name>A0A0E0PNB4_ORYRU</name>
<proteinExistence type="predicted"/>
<organism evidence="2 3">
    <name type="scientific">Oryza rufipogon</name>
    <name type="common">Brownbeard rice</name>
    <name type="synonym">Asian wild rice</name>
    <dbReference type="NCBI Taxonomy" id="4529"/>
    <lineage>
        <taxon>Eukaryota</taxon>
        <taxon>Viridiplantae</taxon>
        <taxon>Streptophyta</taxon>
        <taxon>Embryophyta</taxon>
        <taxon>Tracheophyta</taxon>
        <taxon>Spermatophyta</taxon>
        <taxon>Magnoliopsida</taxon>
        <taxon>Liliopsida</taxon>
        <taxon>Poales</taxon>
        <taxon>Poaceae</taxon>
        <taxon>BOP clade</taxon>
        <taxon>Oryzoideae</taxon>
        <taxon>Oryzeae</taxon>
        <taxon>Oryzinae</taxon>
        <taxon>Oryza</taxon>
    </lineage>
</organism>
<feature type="region of interest" description="Disordered" evidence="1">
    <location>
        <begin position="37"/>
        <end position="58"/>
    </location>
</feature>
<accession>A0A0E0PNB4</accession>
<dbReference type="AlphaFoldDB" id="A0A0E0PNB4"/>
<evidence type="ECO:0000256" key="1">
    <source>
        <dbReference type="SAM" id="MobiDB-lite"/>
    </source>
</evidence>
<reference evidence="2" key="2">
    <citation type="submission" date="2015-06" db="UniProtKB">
        <authorList>
            <consortium name="EnsemblPlants"/>
        </authorList>
    </citation>
    <scope>IDENTIFICATION</scope>
</reference>
<evidence type="ECO:0000313" key="2">
    <source>
        <dbReference type="EnsemblPlants" id="ORUFI05G19850.1"/>
    </source>
</evidence>
<dbReference type="HOGENOM" id="CLU_1153297_0_0_1"/>
<keyword evidence="3" id="KW-1185">Reference proteome</keyword>
<evidence type="ECO:0000313" key="3">
    <source>
        <dbReference type="Proteomes" id="UP000008022"/>
    </source>
</evidence>